<dbReference type="AlphaFoldDB" id="A0AAF0TQW4"/>
<sequence length="276" mass="31834">MERLCGMSFIGLASIDLGTISCLVFLEKYMPRTLRHRKNDEFMAIKHDNITMATYEAKFHALPRFYTHLRKFDRLAGQDIGKYVKYVGTLRRNALVDWQLIKFSSRPEWWLQREEVMMSTWWAKRLEAAKPDAMITCTILVCDQMSNVLFDPDSTYSYVPMTFSLGLDLICDTLDAPIYVSTPVGELVLVTHVYRDCSMLFMGLQTWVDLVILDMLNFDVILESIPVVSKFPKVLPADLPDMHLNRGIDFCINLELGNCLISIPPYRIASVELREL</sequence>
<accession>A0AAF0TQW4</accession>
<dbReference type="PANTHER" id="PTHR15503:SF45">
    <property type="entry name" value="RNA-DIRECTED DNA POLYMERASE HOMOLOG"/>
    <property type="match status" value="1"/>
</dbReference>
<gene>
    <name evidence="1" type="ORF">MTR67_022581</name>
</gene>
<organism evidence="1 2">
    <name type="scientific">Solanum verrucosum</name>
    <dbReference type="NCBI Taxonomy" id="315347"/>
    <lineage>
        <taxon>Eukaryota</taxon>
        <taxon>Viridiplantae</taxon>
        <taxon>Streptophyta</taxon>
        <taxon>Embryophyta</taxon>
        <taxon>Tracheophyta</taxon>
        <taxon>Spermatophyta</taxon>
        <taxon>Magnoliopsida</taxon>
        <taxon>eudicotyledons</taxon>
        <taxon>Gunneridae</taxon>
        <taxon>Pentapetalae</taxon>
        <taxon>asterids</taxon>
        <taxon>lamiids</taxon>
        <taxon>Solanales</taxon>
        <taxon>Solanaceae</taxon>
        <taxon>Solanoideae</taxon>
        <taxon>Solaneae</taxon>
        <taxon>Solanum</taxon>
    </lineage>
</organism>
<dbReference type="Pfam" id="PF08284">
    <property type="entry name" value="RVP_2"/>
    <property type="match status" value="1"/>
</dbReference>
<name>A0AAF0TQW4_SOLVR</name>
<dbReference type="Proteomes" id="UP001234989">
    <property type="component" value="Chromosome 5"/>
</dbReference>
<dbReference type="PANTHER" id="PTHR15503">
    <property type="entry name" value="LDOC1 RELATED"/>
    <property type="match status" value="1"/>
</dbReference>
<proteinExistence type="predicted"/>
<dbReference type="EMBL" id="CP133616">
    <property type="protein sequence ID" value="WMV29196.1"/>
    <property type="molecule type" value="Genomic_DNA"/>
</dbReference>
<protein>
    <submittedName>
        <fullName evidence="1">Uncharacterized protein</fullName>
    </submittedName>
</protein>
<evidence type="ECO:0000313" key="1">
    <source>
        <dbReference type="EMBL" id="WMV29196.1"/>
    </source>
</evidence>
<evidence type="ECO:0000313" key="2">
    <source>
        <dbReference type="Proteomes" id="UP001234989"/>
    </source>
</evidence>
<dbReference type="InterPro" id="IPR032567">
    <property type="entry name" value="RTL1-rel"/>
</dbReference>
<keyword evidence="2" id="KW-1185">Reference proteome</keyword>
<reference evidence="1" key="1">
    <citation type="submission" date="2023-08" db="EMBL/GenBank/DDBJ databases">
        <title>A de novo genome assembly of Solanum verrucosum Schlechtendal, a Mexican diploid species geographically isolated from the other diploid A-genome species in potato relatives.</title>
        <authorList>
            <person name="Hosaka K."/>
        </authorList>
    </citation>
    <scope>NUCLEOTIDE SEQUENCE</scope>
    <source>
        <tissue evidence="1">Young leaves</tissue>
    </source>
</reference>
<dbReference type="CDD" id="cd00303">
    <property type="entry name" value="retropepsin_like"/>
    <property type="match status" value="1"/>
</dbReference>